<dbReference type="PANTHER" id="PTHR24049:SF22">
    <property type="entry name" value="DROSOPHILA CRUMBS HOMOLOG"/>
    <property type="match status" value="1"/>
</dbReference>
<dbReference type="GO" id="GO:0045197">
    <property type="term" value="P:establishment or maintenance of epithelial cell apical/basal polarity"/>
    <property type="evidence" value="ECO:0007669"/>
    <property type="project" value="TreeGrafter"/>
</dbReference>
<comment type="caution">
    <text evidence="7">The sequence shown here is derived from an EMBL/GenBank/DDBJ whole genome shotgun (WGS) entry which is preliminary data.</text>
</comment>
<evidence type="ECO:0000256" key="5">
    <source>
        <dbReference type="PROSITE-ProRule" id="PRU00076"/>
    </source>
</evidence>
<dbReference type="GO" id="GO:0005886">
    <property type="term" value="C:plasma membrane"/>
    <property type="evidence" value="ECO:0007669"/>
    <property type="project" value="TreeGrafter"/>
</dbReference>
<dbReference type="PROSITE" id="PS00010">
    <property type="entry name" value="ASX_HYDROXYL"/>
    <property type="match status" value="1"/>
</dbReference>
<evidence type="ECO:0000256" key="4">
    <source>
        <dbReference type="ARBA" id="ARBA00023157"/>
    </source>
</evidence>
<reference evidence="7 8" key="1">
    <citation type="submission" date="2019-05" db="EMBL/GenBank/DDBJ databases">
        <title>Another draft genome of Portunus trituberculatus and its Hox gene families provides insights of decapod evolution.</title>
        <authorList>
            <person name="Jeong J.-H."/>
            <person name="Song I."/>
            <person name="Kim S."/>
            <person name="Choi T."/>
            <person name="Kim D."/>
            <person name="Ryu S."/>
            <person name="Kim W."/>
        </authorList>
    </citation>
    <scope>NUCLEOTIDE SEQUENCE [LARGE SCALE GENOMIC DNA]</scope>
    <source>
        <tissue evidence="7">Muscle</tissue>
    </source>
</reference>
<gene>
    <name evidence="7" type="primary">Celsr3</name>
    <name evidence="7" type="ORF">E2C01_063320</name>
</gene>
<evidence type="ECO:0000256" key="1">
    <source>
        <dbReference type="ARBA" id="ARBA00022536"/>
    </source>
</evidence>
<organism evidence="7 8">
    <name type="scientific">Portunus trituberculatus</name>
    <name type="common">Swimming crab</name>
    <name type="synonym">Neptunus trituberculatus</name>
    <dbReference type="NCBI Taxonomy" id="210409"/>
    <lineage>
        <taxon>Eukaryota</taxon>
        <taxon>Metazoa</taxon>
        <taxon>Ecdysozoa</taxon>
        <taxon>Arthropoda</taxon>
        <taxon>Crustacea</taxon>
        <taxon>Multicrustacea</taxon>
        <taxon>Malacostraca</taxon>
        <taxon>Eumalacostraca</taxon>
        <taxon>Eucarida</taxon>
        <taxon>Decapoda</taxon>
        <taxon>Pleocyemata</taxon>
        <taxon>Brachyura</taxon>
        <taxon>Eubrachyura</taxon>
        <taxon>Portunoidea</taxon>
        <taxon>Portunidae</taxon>
        <taxon>Portuninae</taxon>
        <taxon>Portunus</taxon>
    </lineage>
</organism>
<evidence type="ECO:0000313" key="7">
    <source>
        <dbReference type="EMBL" id="MPC69105.1"/>
    </source>
</evidence>
<dbReference type="InterPro" id="IPR000152">
    <property type="entry name" value="EGF-type_Asp/Asn_hydroxyl_site"/>
</dbReference>
<feature type="domain" description="EGF-like" evidence="6">
    <location>
        <begin position="70"/>
        <end position="105"/>
    </location>
</feature>
<keyword evidence="3" id="KW-0677">Repeat</keyword>
<dbReference type="InterPro" id="IPR051022">
    <property type="entry name" value="Notch_Cell-Fate_Det"/>
</dbReference>
<dbReference type="PROSITE" id="PS00022">
    <property type="entry name" value="EGF_1"/>
    <property type="match status" value="1"/>
</dbReference>
<accession>A0A5B7HHU0</accession>
<dbReference type="GO" id="GO:0005509">
    <property type="term" value="F:calcium ion binding"/>
    <property type="evidence" value="ECO:0007669"/>
    <property type="project" value="InterPro"/>
</dbReference>
<dbReference type="SUPFAM" id="SSF57196">
    <property type="entry name" value="EGF/Laminin"/>
    <property type="match status" value="2"/>
</dbReference>
<dbReference type="PANTHER" id="PTHR24049">
    <property type="entry name" value="CRUMBS FAMILY MEMBER"/>
    <property type="match status" value="1"/>
</dbReference>
<keyword evidence="2" id="KW-0732">Signal</keyword>
<dbReference type="Proteomes" id="UP000324222">
    <property type="component" value="Unassembled WGS sequence"/>
</dbReference>
<dbReference type="GO" id="GO:0032991">
    <property type="term" value="C:protein-containing complex"/>
    <property type="evidence" value="ECO:0007669"/>
    <property type="project" value="TreeGrafter"/>
</dbReference>
<dbReference type="Pfam" id="PF00008">
    <property type="entry name" value="EGF"/>
    <property type="match status" value="2"/>
</dbReference>
<proteinExistence type="predicted"/>
<evidence type="ECO:0000313" key="8">
    <source>
        <dbReference type="Proteomes" id="UP000324222"/>
    </source>
</evidence>
<dbReference type="GO" id="GO:0007157">
    <property type="term" value="P:heterophilic cell-cell adhesion via plasma membrane cell adhesion molecules"/>
    <property type="evidence" value="ECO:0007669"/>
    <property type="project" value="TreeGrafter"/>
</dbReference>
<dbReference type="EMBL" id="VSRR010028889">
    <property type="protein sequence ID" value="MPC69105.1"/>
    <property type="molecule type" value="Genomic_DNA"/>
</dbReference>
<dbReference type="PROSITE" id="PS50026">
    <property type="entry name" value="EGF_3"/>
    <property type="match status" value="2"/>
</dbReference>
<dbReference type="AlphaFoldDB" id="A0A5B7HHU0"/>
<feature type="disulfide bond" evidence="5">
    <location>
        <begin position="59"/>
        <end position="68"/>
    </location>
</feature>
<keyword evidence="4 5" id="KW-1015">Disulfide bond</keyword>
<keyword evidence="7" id="KW-0675">Receptor</keyword>
<feature type="domain" description="EGF-like" evidence="6">
    <location>
        <begin position="33"/>
        <end position="69"/>
    </location>
</feature>
<evidence type="ECO:0000256" key="3">
    <source>
        <dbReference type="ARBA" id="ARBA00022737"/>
    </source>
</evidence>
<dbReference type="SMR" id="A0A5B7HHU0"/>
<comment type="caution">
    <text evidence="5">Lacks conserved residue(s) required for the propagation of feature annotation.</text>
</comment>
<dbReference type="SMART" id="SM00181">
    <property type="entry name" value="EGF"/>
    <property type="match status" value="2"/>
</dbReference>
<evidence type="ECO:0000256" key="2">
    <source>
        <dbReference type="ARBA" id="ARBA00022729"/>
    </source>
</evidence>
<dbReference type="CDD" id="cd00054">
    <property type="entry name" value="EGF_CA"/>
    <property type="match status" value="1"/>
</dbReference>
<dbReference type="Gene3D" id="2.10.25.10">
    <property type="entry name" value="Laminin"/>
    <property type="match status" value="2"/>
</dbReference>
<protein>
    <submittedName>
        <fullName evidence="7">Cadherin EGF LAG seven-pass G-type receptor 3</fullName>
    </submittedName>
</protein>
<dbReference type="SMART" id="SM00179">
    <property type="entry name" value="EGF_CA"/>
    <property type="match status" value="1"/>
</dbReference>
<keyword evidence="8" id="KW-1185">Reference proteome</keyword>
<keyword evidence="1 5" id="KW-0245">EGF-like domain</keyword>
<dbReference type="OrthoDB" id="26203at2759"/>
<dbReference type="InterPro" id="IPR000742">
    <property type="entry name" value="EGF"/>
</dbReference>
<name>A0A5B7HHU0_PORTR</name>
<sequence length="113" mass="12788">MYITSLQDVWVGSSKNTWLRPTYEDNVRDGCVATDPCTSRPCPPNARCINTWQGYECQCDSGYYGNDCSNVCDLNPCSNNATCTHDLHSQKGYRCECSSYAFSGEIIRRENFK</sequence>
<evidence type="ECO:0000259" key="6">
    <source>
        <dbReference type="PROSITE" id="PS50026"/>
    </source>
</evidence>
<dbReference type="InterPro" id="IPR001881">
    <property type="entry name" value="EGF-like_Ca-bd_dom"/>
</dbReference>